<accession>K2NS84</accession>
<dbReference type="Pfam" id="PF06210">
    <property type="entry name" value="DUF1003"/>
    <property type="match status" value="1"/>
</dbReference>
<dbReference type="Proteomes" id="UP000007374">
    <property type="component" value="Unassembled WGS sequence"/>
</dbReference>
<evidence type="ECO:0008006" key="4">
    <source>
        <dbReference type="Google" id="ProtNLM"/>
    </source>
</evidence>
<dbReference type="PATRIC" id="fig|1231190.3.peg.4054"/>
<dbReference type="eggNOG" id="COG4420">
    <property type="taxonomic scope" value="Bacteria"/>
</dbReference>
<dbReference type="PANTHER" id="PTHR41386">
    <property type="entry name" value="INTEGRAL MEMBRANE PROTEIN-RELATED"/>
    <property type="match status" value="1"/>
</dbReference>
<evidence type="ECO:0000256" key="1">
    <source>
        <dbReference type="SAM" id="Phobius"/>
    </source>
</evidence>
<dbReference type="AlphaFoldDB" id="K2NS84"/>
<evidence type="ECO:0000313" key="2">
    <source>
        <dbReference type="EMBL" id="EKF40594.1"/>
    </source>
</evidence>
<comment type="caution">
    <text evidence="2">The sequence shown here is derived from an EMBL/GenBank/DDBJ whole genome shotgun (WGS) entry which is preliminary data.</text>
</comment>
<feature type="transmembrane region" description="Helical" evidence="1">
    <location>
        <begin position="125"/>
        <end position="148"/>
    </location>
</feature>
<proteinExistence type="predicted"/>
<evidence type="ECO:0000313" key="3">
    <source>
        <dbReference type="Proteomes" id="UP000007374"/>
    </source>
</evidence>
<reference evidence="2 3" key="1">
    <citation type="journal article" date="2012" name="J. Bacteriol.">
        <title>Genome Sequence of Nitratireductor indicus Type Strain C115.</title>
        <authorList>
            <person name="Lai Q."/>
            <person name="Li G."/>
            <person name="Yu Z."/>
            <person name="Shao Z."/>
        </authorList>
    </citation>
    <scope>NUCLEOTIDE SEQUENCE [LARGE SCALE GENOMIC DNA]</scope>
    <source>
        <strain evidence="2 3">C115</strain>
    </source>
</reference>
<name>K2NS84_9HYPH</name>
<gene>
    <name evidence="2" type="ORF">NA8A_19635</name>
</gene>
<dbReference type="InterPro" id="IPR010406">
    <property type="entry name" value="DUF1003"/>
</dbReference>
<keyword evidence="1" id="KW-0472">Membrane</keyword>
<dbReference type="PANTHER" id="PTHR41386:SF1">
    <property type="entry name" value="MEMBRANE PROTEIN"/>
    <property type="match status" value="1"/>
</dbReference>
<dbReference type="EMBL" id="AMSI01000016">
    <property type="protein sequence ID" value="EKF40594.1"/>
    <property type="molecule type" value="Genomic_DNA"/>
</dbReference>
<protein>
    <recommendedName>
        <fullName evidence="4">Cyclic nucleotide-binding protein</fullName>
    </recommendedName>
</protein>
<keyword evidence="3" id="KW-1185">Reference proteome</keyword>
<sequence length="210" mass="24305">MPYASVRPGISALIQSEHPGWEEGKFICKPDMGRFRRAYVEHLLVDERGELGRLEQEVLDSMEKGELITRPESEAIAEHSSFGERLADRVATFGGSWTFIVIFGLVIIVWMSLNVSALLFKPFDPYPFILLNLALSCLAAIQAPIIMMSQNRQDTKDRIRSENDYKINLKAELEIRQLHEKIDHQLARQWERLAEIQEIQIELLEERRSR</sequence>
<organism evidence="2 3">
    <name type="scientific">Nitratireductor indicus C115</name>
    <dbReference type="NCBI Taxonomy" id="1231190"/>
    <lineage>
        <taxon>Bacteria</taxon>
        <taxon>Pseudomonadati</taxon>
        <taxon>Pseudomonadota</taxon>
        <taxon>Alphaproteobacteria</taxon>
        <taxon>Hyphomicrobiales</taxon>
        <taxon>Phyllobacteriaceae</taxon>
        <taxon>Nitratireductor</taxon>
    </lineage>
</organism>
<keyword evidence="1" id="KW-1133">Transmembrane helix</keyword>
<keyword evidence="1" id="KW-0812">Transmembrane</keyword>
<feature type="transmembrane region" description="Helical" evidence="1">
    <location>
        <begin position="90"/>
        <end position="113"/>
    </location>
</feature>